<dbReference type="Pfam" id="PF02082">
    <property type="entry name" value="Rrf2"/>
    <property type="match status" value="1"/>
</dbReference>
<gene>
    <name evidence="2" type="ORF">ACFORG_16530</name>
</gene>
<dbReference type="InterPro" id="IPR036388">
    <property type="entry name" value="WH-like_DNA-bd_sf"/>
</dbReference>
<evidence type="ECO:0000313" key="2">
    <source>
        <dbReference type="EMBL" id="MFC3615366.1"/>
    </source>
</evidence>
<accession>A0ABV7TJ90</accession>
<protein>
    <submittedName>
        <fullName evidence="2">RrF2 family transcriptional regulator</fullName>
    </submittedName>
</protein>
<sequence length="147" mass="15516">MRLTSFTDYGLRVLMRLAGAPDRAFSTAELATEFGVSRNHLAKVVSTLASNGLLKTSRGGGGGAILARPADDIRLGEVVSLLEADQALVECFAPQGNACTLTPTCRLKNRLAKAESAFIASLNMATLADCIYAPPTRKEPACRSSSK</sequence>
<dbReference type="EMBL" id="JBHRXI010000017">
    <property type="protein sequence ID" value="MFC3615366.1"/>
    <property type="molecule type" value="Genomic_DNA"/>
</dbReference>
<dbReference type="Gene3D" id="1.10.10.10">
    <property type="entry name" value="Winged helix-like DNA-binding domain superfamily/Winged helix DNA-binding domain"/>
    <property type="match status" value="1"/>
</dbReference>
<dbReference type="InterPro" id="IPR000944">
    <property type="entry name" value="Tscrpt_reg_Rrf2"/>
</dbReference>
<name>A0ABV7TJ90_9RHOB</name>
<dbReference type="PANTHER" id="PTHR33221">
    <property type="entry name" value="WINGED HELIX-TURN-HELIX TRANSCRIPTIONAL REGULATOR, RRF2 FAMILY"/>
    <property type="match status" value="1"/>
</dbReference>
<reference evidence="3" key="1">
    <citation type="journal article" date="2019" name="Int. J. Syst. Evol. Microbiol.">
        <title>The Global Catalogue of Microorganisms (GCM) 10K type strain sequencing project: providing services to taxonomists for standard genome sequencing and annotation.</title>
        <authorList>
            <consortium name="The Broad Institute Genomics Platform"/>
            <consortium name="The Broad Institute Genome Sequencing Center for Infectious Disease"/>
            <person name="Wu L."/>
            <person name="Ma J."/>
        </authorList>
    </citation>
    <scope>NUCLEOTIDE SEQUENCE [LARGE SCALE GENOMIC DNA]</scope>
    <source>
        <strain evidence="3">KCTC 42911</strain>
    </source>
</reference>
<dbReference type="PANTHER" id="PTHR33221:SF4">
    <property type="entry name" value="HTH-TYPE TRANSCRIPTIONAL REPRESSOR NSRR"/>
    <property type="match status" value="1"/>
</dbReference>
<keyword evidence="1" id="KW-0238">DNA-binding</keyword>
<dbReference type="InterPro" id="IPR036390">
    <property type="entry name" value="WH_DNA-bd_sf"/>
</dbReference>
<keyword evidence="3" id="KW-1185">Reference proteome</keyword>
<evidence type="ECO:0000256" key="1">
    <source>
        <dbReference type="ARBA" id="ARBA00023125"/>
    </source>
</evidence>
<dbReference type="RefSeq" id="WP_386736640.1">
    <property type="nucleotide sequence ID" value="NZ_JBHRXI010000017.1"/>
</dbReference>
<dbReference type="NCBIfam" id="TIGR00738">
    <property type="entry name" value="rrf2_super"/>
    <property type="match status" value="1"/>
</dbReference>
<dbReference type="PROSITE" id="PS51197">
    <property type="entry name" value="HTH_RRF2_2"/>
    <property type="match status" value="1"/>
</dbReference>
<dbReference type="SUPFAM" id="SSF46785">
    <property type="entry name" value="Winged helix' DNA-binding domain"/>
    <property type="match status" value="1"/>
</dbReference>
<dbReference type="Proteomes" id="UP001595629">
    <property type="component" value="Unassembled WGS sequence"/>
</dbReference>
<proteinExistence type="predicted"/>
<organism evidence="2 3">
    <name type="scientific">Lutimaribacter marinistellae</name>
    <dbReference type="NCBI Taxonomy" id="1820329"/>
    <lineage>
        <taxon>Bacteria</taxon>
        <taxon>Pseudomonadati</taxon>
        <taxon>Pseudomonadota</taxon>
        <taxon>Alphaproteobacteria</taxon>
        <taxon>Rhodobacterales</taxon>
        <taxon>Roseobacteraceae</taxon>
        <taxon>Lutimaribacter</taxon>
    </lineage>
</organism>
<comment type="caution">
    <text evidence="2">The sequence shown here is derived from an EMBL/GenBank/DDBJ whole genome shotgun (WGS) entry which is preliminary data.</text>
</comment>
<evidence type="ECO:0000313" key="3">
    <source>
        <dbReference type="Proteomes" id="UP001595629"/>
    </source>
</evidence>